<dbReference type="SMART" id="SM01360">
    <property type="entry name" value="A2M"/>
    <property type="match status" value="1"/>
</dbReference>
<dbReference type="Gene3D" id="2.60.120.1540">
    <property type="match status" value="1"/>
</dbReference>
<feature type="chain" id="PRO_5045664693" evidence="4">
    <location>
        <begin position="26"/>
        <end position="1461"/>
    </location>
</feature>
<feature type="domain" description="Alpha-2-macroglobulin bait region" evidence="5">
    <location>
        <begin position="448"/>
        <end position="592"/>
    </location>
</feature>
<dbReference type="PANTHER" id="PTHR11412">
    <property type="entry name" value="MACROGLOBULIN / COMPLEMENT"/>
    <property type="match status" value="1"/>
</dbReference>
<dbReference type="PANTHER" id="PTHR11412:SF136">
    <property type="entry name" value="CD109 ANTIGEN"/>
    <property type="match status" value="1"/>
</dbReference>
<dbReference type="GeneID" id="101850949"/>
<evidence type="ECO:0000259" key="5">
    <source>
        <dbReference type="SMART" id="SM01359"/>
    </source>
</evidence>
<dbReference type="Pfam" id="PF00207">
    <property type="entry name" value="A2M"/>
    <property type="match status" value="1"/>
</dbReference>
<keyword evidence="3" id="KW-1015">Disulfide bond</keyword>
<dbReference type="Gene3D" id="2.60.40.690">
    <property type="entry name" value="Alpha-macroglobulin, receptor-binding domain"/>
    <property type="match status" value="1"/>
</dbReference>
<dbReference type="SUPFAM" id="SSF49410">
    <property type="entry name" value="Alpha-macroglobulin receptor domain"/>
    <property type="match status" value="1"/>
</dbReference>
<evidence type="ECO:0000256" key="1">
    <source>
        <dbReference type="ARBA" id="ARBA00022729"/>
    </source>
</evidence>
<dbReference type="Gene3D" id="6.20.50.160">
    <property type="match status" value="1"/>
</dbReference>
<dbReference type="InterPro" id="IPR001599">
    <property type="entry name" value="Macroglobln_a2"/>
</dbReference>
<evidence type="ECO:0000313" key="8">
    <source>
        <dbReference type="RefSeq" id="XP_005096670.2"/>
    </source>
</evidence>
<dbReference type="Pfam" id="PF07703">
    <property type="entry name" value="A2M_BRD"/>
    <property type="match status" value="1"/>
</dbReference>
<dbReference type="SUPFAM" id="SSF48239">
    <property type="entry name" value="Terpenoid cyclases/Protein prenyltransferases"/>
    <property type="match status" value="1"/>
</dbReference>
<name>A0ABM0JLS7_APLCA</name>
<keyword evidence="1 4" id="KW-0732">Signal</keyword>
<keyword evidence="7" id="KW-1185">Reference proteome</keyword>
<protein>
    <submittedName>
        <fullName evidence="8">Alpha-2-macroglobulin</fullName>
    </submittedName>
</protein>
<dbReference type="InterPro" id="IPR013783">
    <property type="entry name" value="Ig-like_fold"/>
</dbReference>
<evidence type="ECO:0000259" key="6">
    <source>
        <dbReference type="SMART" id="SM01360"/>
    </source>
</evidence>
<dbReference type="Pfam" id="PF01835">
    <property type="entry name" value="MG2"/>
    <property type="match status" value="1"/>
</dbReference>
<dbReference type="Proteomes" id="UP000694888">
    <property type="component" value="Unplaced"/>
</dbReference>
<dbReference type="InterPro" id="IPR036595">
    <property type="entry name" value="A-macroglobulin_rcpt-bd_sf"/>
</dbReference>
<accession>A0ABM0JLS7</accession>
<dbReference type="InterPro" id="IPR011626">
    <property type="entry name" value="Alpha-macroglobulin_TED"/>
</dbReference>
<dbReference type="InterPro" id="IPR011625">
    <property type="entry name" value="A2M_N_BRD"/>
</dbReference>
<proteinExistence type="predicted"/>
<dbReference type="InterPro" id="IPR041555">
    <property type="entry name" value="MG3"/>
</dbReference>
<dbReference type="Gene3D" id="2.60.40.10">
    <property type="entry name" value="Immunoglobulins"/>
    <property type="match status" value="2"/>
</dbReference>
<dbReference type="Gene3D" id="2.60.40.1930">
    <property type="match status" value="3"/>
</dbReference>
<feature type="domain" description="Alpha-2-macroglobulin" evidence="6">
    <location>
        <begin position="704"/>
        <end position="794"/>
    </location>
</feature>
<evidence type="ECO:0000256" key="2">
    <source>
        <dbReference type="ARBA" id="ARBA00022966"/>
    </source>
</evidence>
<dbReference type="PROSITE" id="PS00477">
    <property type="entry name" value="ALPHA_2_MACROGLOBULIN"/>
    <property type="match status" value="1"/>
</dbReference>
<dbReference type="Gene3D" id="2.20.130.20">
    <property type="match status" value="1"/>
</dbReference>
<dbReference type="RefSeq" id="XP_005096670.2">
    <property type="nucleotide sequence ID" value="XM_005096613.3"/>
</dbReference>
<dbReference type="Gene3D" id="1.50.10.20">
    <property type="match status" value="1"/>
</dbReference>
<dbReference type="InterPro" id="IPR009048">
    <property type="entry name" value="A-macroglobulin_rcpt-bd"/>
</dbReference>
<sequence>MWTGGASMWRFVIVVCAVLVELTSGAFLGLIPREARPGWPLRAVLAFLDRSSNLPAQVTVTLWETPPRSMPRAIDQKTASVDSGNDLIMMDFQLPELLDSRSYLRATFECSGGETFKKTETLIINGNTSVVLVQTDKNIYKPGQTVKFRVLNVDKTLKPTYRPLTVTIINALDNKIEQFYNISSRSGVVEKTFHLGKFPVLGDWKIHVTDEFEMSYSTSFKVEEFVLPRFSVDVAADPNYLVGTSLGTTITVTSLYTYGEGVQGKCEIKLKVRGWTFARTYAKAISPGGKAQFEDIDWDYVLQYSTGKDEIEVEITASVTDETGRTEVGEKVLNIYKHDAKIEILDSSSSVLRKEIPSKFFVHVSDLQGNPLPSAEVELSIRIPQHKDVVLTQILQPGQTDITFSFVPEIYSDLFYNYYDVTVKASLTSNPSVYAKKTIRAADSEEGIALEPRSQSPLVGDTAEFKIFENKGDSGRITKGFLVTSQGNIVDGGMVSGDRIRLDVKQEMCPSANVAVFMMTSGSIYRVVADVVSITPQACLNKKVSVKFDTTEARVGSEVGMRLAVDRTDGSNAMPGEHSVYYLAVDKSIVLLEGSSDLDEGKVKSALGSLKLKSALTSDSAANNAGMFFMASGLVVFSDATVGEEHRSTIYFKGDVVALANDVAMAESSAGSRPILGDSSKRPDIAIKKKGETANPVRKNFPDTWLWGSIETGMDGRVVKPVTLPHTITSWVVSAFAINREGLAVTSGPVELLGFQTFFLSMNLPYNLKRGEVFSLRVTVFNYRGQALDTVVRLRQNSSQFAVDNAIMFDGWFEKTVSLRPNLASSVEFKIRATTVGYIDLQVQAGDPENGPFDQVQRKLLVKPEGVERRNAMTEILTVDEGVVSETFKIDWPYEKMVPDSQRVAVKITGDVLGQALANLDKLVTQPFGCGEQNMITTVPNIFGVRYIKSTDQVGMDDLVNKMIENMKFGYQRQVSRYRHRDGSFSAWGEGSSNRVDQHSSEARTPGSTWLTAFVIKSFAQASLYIDVSNEVLTKGIEFLKSVQKFDGSFEERGKIIHQGMTSGTSKGPALTVYVLAAMLEVRKFTQTDLNVEINKAMAYMKQVVTLQFLSSRNQMFLGALTAYTLSLVPERTDDIIDIVDNILIIVEENGASWSPFSKEEIVPPSKMVEMGAYCLLAYTHMDQLNLGLPIMKWLQAEQNSEGGFHSTQDTVMTLQAFSDFGMLSHRATPSSMVTVTDPATGKSIKVDISGSRSVLLQTVELPANTTQVNVTLTGPTKAISVVKVVYYYHTYPGKRSAPKEPLVSLWTQTSRVSPSVHRVKTCVKSSNKLTEDSMMVASLIMPSGERVLDDVTTLMRKNPHAKRIEPEDTELHFYTDGPPGSGYCFEADLESEIDFEVQKPGSAKFYSYYEPEISSEVPLVLNISCRNDDCNGIDGAVPIHLANVLLTVMICSLVSLLASV</sequence>
<dbReference type="InterPro" id="IPR047565">
    <property type="entry name" value="Alpha-macroglob_thiol-ester_cl"/>
</dbReference>
<evidence type="ECO:0000256" key="4">
    <source>
        <dbReference type="SAM" id="SignalP"/>
    </source>
</evidence>
<organism evidence="7 8">
    <name type="scientific">Aplysia californica</name>
    <name type="common">California sea hare</name>
    <dbReference type="NCBI Taxonomy" id="6500"/>
    <lineage>
        <taxon>Eukaryota</taxon>
        <taxon>Metazoa</taxon>
        <taxon>Spiralia</taxon>
        <taxon>Lophotrochozoa</taxon>
        <taxon>Mollusca</taxon>
        <taxon>Gastropoda</taxon>
        <taxon>Heterobranchia</taxon>
        <taxon>Euthyneura</taxon>
        <taxon>Tectipleura</taxon>
        <taxon>Aplysiida</taxon>
        <taxon>Aplysioidea</taxon>
        <taxon>Aplysiidae</taxon>
        <taxon>Aplysia</taxon>
    </lineage>
</organism>
<dbReference type="SMART" id="SM01359">
    <property type="entry name" value="A2M_N_2"/>
    <property type="match status" value="1"/>
</dbReference>
<dbReference type="Gene3D" id="2.60.40.1940">
    <property type="match status" value="1"/>
</dbReference>
<evidence type="ECO:0000313" key="7">
    <source>
        <dbReference type="Proteomes" id="UP000694888"/>
    </source>
</evidence>
<dbReference type="InterPro" id="IPR008930">
    <property type="entry name" value="Terpenoid_cyclase/PrenylTrfase"/>
</dbReference>
<dbReference type="InterPro" id="IPR050473">
    <property type="entry name" value="A2M/Complement_sys"/>
</dbReference>
<evidence type="ECO:0000256" key="3">
    <source>
        <dbReference type="ARBA" id="ARBA00023157"/>
    </source>
</evidence>
<dbReference type="InterPro" id="IPR019742">
    <property type="entry name" value="MacrogloblnA2_CS"/>
</dbReference>
<dbReference type="Pfam" id="PF07678">
    <property type="entry name" value="TED_complement"/>
    <property type="match status" value="1"/>
</dbReference>
<dbReference type="SMART" id="SM01419">
    <property type="entry name" value="Thiol-ester_cl"/>
    <property type="match status" value="1"/>
</dbReference>
<gene>
    <name evidence="8" type="primary">LOC101850949</name>
</gene>
<feature type="signal peptide" evidence="4">
    <location>
        <begin position="1"/>
        <end position="25"/>
    </location>
</feature>
<keyword evidence="2" id="KW-0882">Thioester bond</keyword>
<reference evidence="8" key="1">
    <citation type="submission" date="2025-08" db="UniProtKB">
        <authorList>
            <consortium name="RefSeq"/>
        </authorList>
    </citation>
    <scope>IDENTIFICATION</scope>
</reference>
<dbReference type="Pfam" id="PF07677">
    <property type="entry name" value="A2M_recep"/>
    <property type="match status" value="1"/>
</dbReference>
<dbReference type="InterPro" id="IPR002890">
    <property type="entry name" value="MG2"/>
</dbReference>
<dbReference type="Pfam" id="PF17791">
    <property type="entry name" value="MG3"/>
    <property type="match status" value="1"/>
</dbReference>